<name>A0ACC1SLR8_9APHY</name>
<proteinExistence type="predicted"/>
<evidence type="ECO:0000313" key="2">
    <source>
        <dbReference type="Proteomes" id="UP001148662"/>
    </source>
</evidence>
<sequence>MLSNLPTEILLKIFRFACLDDGRAGRSLSAVSRSIRTISAEFRYQSLALEITRARTTKLLLQTLNATPEHLRRIRHLYIDRSRIHAVLTDPWFGVDMPTRYKKEKETGRDLRELLRLAAPHLQTLTLIFLAGVKQSLEKGDLHLEELQMPMLQELTIDCPMRLFRRISPSFAPSLVRLCIPSRLLIEQFGRSAATTFPRLTQLLILPMKYMTAEQWRCLRSLMYTMRLHSSIYAHGPDVTQLDVLSHRPRRYITVQPYYAANNAKGGIDSRQHTLAECLKKLFGAVSTFYRAPLRVRTAGRGQGTSFSGVEGELDEKHSRTQGGLALSQGDNCEYGHERSWCSYITLGHLPFLVLRSDLFSCYNCNRR</sequence>
<gene>
    <name evidence="1" type="ORF">NM688_g5985</name>
</gene>
<organism evidence="1 2">
    <name type="scientific">Phlebia brevispora</name>
    <dbReference type="NCBI Taxonomy" id="194682"/>
    <lineage>
        <taxon>Eukaryota</taxon>
        <taxon>Fungi</taxon>
        <taxon>Dikarya</taxon>
        <taxon>Basidiomycota</taxon>
        <taxon>Agaricomycotina</taxon>
        <taxon>Agaricomycetes</taxon>
        <taxon>Polyporales</taxon>
        <taxon>Meruliaceae</taxon>
        <taxon>Phlebia</taxon>
    </lineage>
</organism>
<dbReference type="EMBL" id="JANHOG010001169">
    <property type="protein sequence ID" value="KAJ3542279.1"/>
    <property type="molecule type" value="Genomic_DNA"/>
</dbReference>
<dbReference type="Proteomes" id="UP001148662">
    <property type="component" value="Unassembled WGS sequence"/>
</dbReference>
<protein>
    <submittedName>
        <fullName evidence="1">Uncharacterized protein</fullName>
    </submittedName>
</protein>
<keyword evidence="2" id="KW-1185">Reference proteome</keyword>
<accession>A0ACC1SLR8</accession>
<reference evidence="1" key="1">
    <citation type="submission" date="2022-07" db="EMBL/GenBank/DDBJ databases">
        <title>Genome Sequence of Phlebia brevispora.</title>
        <authorList>
            <person name="Buettner E."/>
        </authorList>
    </citation>
    <scope>NUCLEOTIDE SEQUENCE</scope>
    <source>
        <strain evidence="1">MPL23</strain>
    </source>
</reference>
<comment type="caution">
    <text evidence="1">The sequence shown here is derived from an EMBL/GenBank/DDBJ whole genome shotgun (WGS) entry which is preliminary data.</text>
</comment>
<evidence type="ECO:0000313" key="1">
    <source>
        <dbReference type="EMBL" id="KAJ3542279.1"/>
    </source>
</evidence>